<reference evidence="4 5" key="1">
    <citation type="submission" date="2020-11" db="EMBL/GenBank/DDBJ databases">
        <authorList>
            <person name="Wallbank WR R."/>
            <person name="Pardo Diaz C."/>
            <person name="Kozak K."/>
            <person name="Martin S."/>
            <person name="Jiggins C."/>
            <person name="Moest M."/>
            <person name="Warren A I."/>
            <person name="Generalovic N T."/>
            <person name="Byers J.R.P. K."/>
            <person name="Montejo-Kovacevich G."/>
            <person name="Yen C E."/>
        </authorList>
    </citation>
    <scope>NUCLEOTIDE SEQUENCE [LARGE SCALE GENOMIC DNA]</scope>
</reference>
<dbReference type="Proteomes" id="UP000594454">
    <property type="component" value="Chromosome 2"/>
</dbReference>
<feature type="compositionally biased region" description="Pro residues" evidence="1">
    <location>
        <begin position="159"/>
        <end position="172"/>
    </location>
</feature>
<evidence type="ECO:0000313" key="4">
    <source>
        <dbReference type="EMBL" id="CAD7082224.1"/>
    </source>
</evidence>
<keyword evidence="5" id="KW-1185">Reference proteome</keyword>
<dbReference type="GO" id="GO:0008061">
    <property type="term" value="F:chitin binding"/>
    <property type="evidence" value="ECO:0007669"/>
    <property type="project" value="InterPro"/>
</dbReference>
<feature type="signal peptide" evidence="2">
    <location>
        <begin position="1"/>
        <end position="27"/>
    </location>
</feature>
<evidence type="ECO:0000259" key="3">
    <source>
        <dbReference type="PROSITE" id="PS50940"/>
    </source>
</evidence>
<dbReference type="PROSITE" id="PS50940">
    <property type="entry name" value="CHIT_BIND_II"/>
    <property type="match status" value="1"/>
</dbReference>
<sequence>MQLVNIPTSSLLLLVFGIFQGDVLVKAVNEFCGVLGTLSGVICVTETEYKLSLGDSEVYACPITMVCANHPEICVRNGDPDCMLSKTCALCHNGSDSTCIAEKNYVKCVDGQLGTSIQYCPASKPYCSMRYNNSGAINAVCTNLVQQIACDGSQGTTPTPEPPTEPSVPEPPENQECANIGKFPDKTDTSCRGYYYCYPDENANGKQIISKMDFLCPIKTFYNAVTEKCVKQPANFKCENV</sequence>
<protein>
    <recommendedName>
        <fullName evidence="3">Chitin-binding type-2 domain-containing protein</fullName>
    </recommendedName>
</protein>
<feature type="region of interest" description="Disordered" evidence="1">
    <location>
        <begin position="153"/>
        <end position="174"/>
    </location>
</feature>
<evidence type="ECO:0000256" key="2">
    <source>
        <dbReference type="SAM" id="SignalP"/>
    </source>
</evidence>
<dbReference type="InterPro" id="IPR036508">
    <property type="entry name" value="Chitin-bd_dom_sf"/>
</dbReference>
<feature type="chain" id="PRO_5031277529" description="Chitin-binding type-2 domain-containing protein" evidence="2">
    <location>
        <begin position="28"/>
        <end position="241"/>
    </location>
</feature>
<evidence type="ECO:0000313" key="5">
    <source>
        <dbReference type="Proteomes" id="UP000594454"/>
    </source>
</evidence>
<dbReference type="GO" id="GO:0005576">
    <property type="term" value="C:extracellular region"/>
    <property type="evidence" value="ECO:0007669"/>
    <property type="project" value="InterPro"/>
</dbReference>
<dbReference type="AlphaFoldDB" id="A0A7R8UKL4"/>
<dbReference type="OrthoDB" id="8179045at2759"/>
<accession>A0A7R8UKL4</accession>
<gene>
    <name evidence="4" type="ORF">HERILL_LOCUS5277</name>
</gene>
<dbReference type="InParanoid" id="A0A7R8UKL4"/>
<proteinExistence type="predicted"/>
<feature type="domain" description="Chitin-binding type-2" evidence="3">
    <location>
        <begin position="174"/>
        <end position="240"/>
    </location>
</feature>
<evidence type="ECO:0000256" key="1">
    <source>
        <dbReference type="SAM" id="MobiDB-lite"/>
    </source>
</evidence>
<dbReference type="SUPFAM" id="SSF57625">
    <property type="entry name" value="Invertebrate chitin-binding proteins"/>
    <property type="match status" value="1"/>
</dbReference>
<keyword evidence="2" id="KW-0732">Signal</keyword>
<dbReference type="EMBL" id="LR899010">
    <property type="protein sequence ID" value="CAD7082224.1"/>
    <property type="molecule type" value="Genomic_DNA"/>
</dbReference>
<dbReference type="InterPro" id="IPR002557">
    <property type="entry name" value="Chitin-bd_dom"/>
</dbReference>
<name>A0A7R8UKL4_HERIL</name>
<organism evidence="4 5">
    <name type="scientific">Hermetia illucens</name>
    <name type="common">Black soldier fly</name>
    <dbReference type="NCBI Taxonomy" id="343691"/>
    <lineage>
        <taxon>Eukaryota</taxon>
        <taxon>Metazoa</taxon>
        <taxon>Ecdysozoa</taxon>
        <taxon>Arthropoda</taxon>
        <taxon>Hexapoda</taxon>
        <taxon>Insecta</taxon>
        <taxon>Pterygota</taxon>
        <taxon>Neoptera</taxon>
        <taxon>Endopterygota</taxon>
        <taxon>Diptera</taxon>
        <taxon>Brachycera</taxon>
        <taxon>Stratiomyomorpha</taxon>
        <taxon>Stratiomyidae</taxon>
        <taxon>Hermetiinae</taxon>
        <taxon>Hermetia</taxon>
    </lineage>
</organism>